<organism evidence="2 3">
    <name type="scientific">Echria macrotheca</name>
    <dbReference type="NCBI Taxonomy" id="438768"/>
    <lineage>
        <taxon>Eukaryota</taxon>
        <taxon>Fungi</taxon>
        <taxon>Dikarya</taxon>
        <taxon>Ascomycota</taxon>
        <taxon>Pezizomycotina</taxon>
        <taxon>Sordariomycetes</taxon>
        <taxon>Sordariomycetidae</taxon>
        <taxon>Sordariales</taxon>
        <taxon>Schizotheciaceae</taxon>
        <taxon>Echria</taxon>
    </lineage>
</organism>
<accession>A0AAJ0FEG7</accession>
<comment type="caution">
    <text evidence="2">The sequence shown here is derived from an EMBL/GenBank/DDBJ whole genome shotgun (WGS) entry which is preliminary data.</text>
</comment>
<feature type="compositionally biased region" description="Basic and acidic residues" evidence="1">
    <location>
        <begin position="18"/>
        <end position="35"/>
    </location>
</feature>
<protein>
    <submittedName>
        <fullName evidence="2">Uncharacterized protein</fullName>
    </submittedName>
</protein>
<evidence type="ECO:0000313" key="2">
    <source>
        <dbReference type="EMBL" id="KAK1758145.1"/>
    </source>
</evidence>
<dbReference type="AlphaFoldDB" id="A0AAJ0FEG7"/>
<evidence type="ECO:0000256" key="1">
    <source>
        <dbReference type="SAM" id="MobiDB-lite"/>
    </source>
</evidence>
<evidence type="ECO:0000313" key="3">
    <source>
        <dbReference type="Proteomes" id="UP001239445"/>
    </source>
</evidence>
<keyword evidence="3" id="KW-1185">Reference proteome</keyword>
<feature type="non-terminal residue" evidence="2">
    <location>
        <position position="500"/>
    </location>
</feature>
<feature type="region of interest" description="Disordered" evidence="1">
    <location>
        <begin position="290"/>
        <end position="309"/>
    </location>
</feature>
<dbReference type="Proteomes" id="UP001239445">
    <property type="component" value="Unassembled WGS sequence"/>
</dbReference>
<feature type="region of interest" description="Disordered" evidence="1">
    <location>
        <begin position="1"/>
        <end position="41"/>
    </location>
</feature>
<name>A0AAJ0FEG7_9PEZI</name>
<sequence>MSHLDFSVTTAMASGTDDPGHISREPRQRSERSLDGTRPAKWHKSLLTHTASWLERSKMESDGNTGTLDKHDSGYYAASTLSFASALRKPAPIEFPDQPIPTHLKDRFSDLKVLYREPLWEAISKNMANPGSVSMKLRYVRDGDSDPKLCIVILCGKSVAGRARKFFAQRNVREDVEPDFGVRIIPIRPVMVAAPNSMLVYGDDMHRSTLCGAPIQVKLSGISSVCATLGGLVLISHGQEQVIYGITAGHPLHGIDKQHCDTTPPTADDENDGSDCGTLDGGDFVQILELGFDDPNDTDDDEDSSPNNAMSNCIGSIPYSCVQSTISMGENYDWALIAIPPEKWLPNLVLDGHQHAAHEDDSSPGNLPTEAKQATPIYASGKPAPCIIANSTLFEPRYVAVMTARGLQRGMLSANHSSILITPGKSFVDTFDFLPSEEYGLQQGDSGSWVAAEDTGEVFGHVVSIDALGEAYVMPIHDTLQSIRLHFGAQYVDLPDHSTL</sequence>
<proteinExistence type="predicted"/>
<gene>
    <name evidence="2" type="ORF">QBC47DRAFT_317323</name>
</gene>
<feature type="region of interest" description="Disordered" evidence="1">
    <location>
        <begin position="258"/>
        <end position="278"/>
    </location>
</feature>
<reference evidence="2" key="1">
    <citation type="submission" date="2023-06" db="EMBL/GenBank/DDBJ databases">
        <title>Genome-scale phylogeny and comparative genomics of the fungal order Sordariales.</title>
        <authorList>
            <consortium name="Lawrence Berkeley National Laboratory"/>
            <person name="Hensen N."/>
            <person name="Bonometti L."/>
            <person name="Westerberg I."/>
            <person name="Brannstrom I.O."/>
            <person name="Guillou S."/>
            <person name="Cros-Aarteil S."/>
            <person name="Calhoun S."/>
            <person name="Haridas S."/>
            <person name="Kuo A."/>
            <person name="Mondo S."/>
            <person name="Pangilinan J."/>
            <person name="Riley R."/>
            <person name="Labutti K."/>
            <person name="Andreopoulos B."/>
            <person name="Lipzen A."/>
            <person name="Chen C."/>
            <person name="Yanf M."/>
            <person name="Daum C."/>
            <person name="Ng V."/>
            <person name="Clum A."/>
            <person name="Steindorff A."/>
            <person name="Ohm R."/>
            <person name="Martin F."/>
            <person name="Silar P."/>
            <person name="Natvig D."/>
            <person name="Lalanne C."/>
            <person name="Gautier V."/>
            <person name="Ament-Velasquez S.L."/>
            <person name="Kruys A."/>
            <person name="Hutchinson M.I."/>
            <person name="Powell A.J."/>
            <person name="Barry K."/>
            <person name="Miller A.N."/>
            <person name="Grigoriev I.V."/>
            <person name="Debuchy R."/>
            <person name="Gladieux P."/>
            <person name="Thoren M.H."/>
            <person name="Johannesson H."/>
        </authorList>
    </citation>
    <scope>NUCLEOTIDE SEQUENCE</scope>
    <source>
        <strain evidence="2">PSN4</strain>
    </source>
</reference>
<dbReference type="EMBL" id="MU839829">
    <property type="protein sequence ID" value="KAK1758145.1"/>
    <property type="molecule type" value="Genomic_DNA"/>
</dbReference>
<feature type="compositionally biased region" description="Acidic residues" evidence="1">
    <location>
        <begin position="291"/>
        <end position="304"/>
    </location>
</feature>